<organism evidence="13 14">
    <name type="scientific">Tenebrio molitor</name>
    <name type="common">Yellow mealworm beetle</name>
    <dbReference type="NCBI Taxonomy" id="7067"/>
    <lineage>
        <taxon>Eukaryota</taxon>
        <taxon>Metazoa</taxon>
        <taxon>Ecdysozoa</taxon>
        <taxon>Arthropoda</taxon>
        <taxon>Hexapoda</taxon>
        <taxon>Insecta</taxon>
        <taxon>Pterygota</taxon>
        <taxon>Neoptera</taxon>
        <taxon>Endopterygota</taxon>
        <taxon>Coleoptera</taxon>
        <taxon>Polyphaga</taxon>
        <taxon>Cucujiformia</taxon>
        <taxon>Tenebrionidae</taxon>
        <taxon>Tenebrio</taxon>
    </lineage>
</organism>
<dbReference type="GO" id="GO:0030122">
    <property type="term" value="C:AP-2 adaptor complex"/>
    <property type="evidence" value="ECO:0007669"/>
    <property type="project" value="UniProtKB-ARBA"/>
</dbReference>
<feature type="compositionally biased region" description="Basic and acidic residues" evidence="11">
    <location>
        <begin position="623"/>
        <end position="633"/>
    </location>
</feature>
<feature type="compositionally biased region" description="Basic and acidic residues" evidence="11">
    <location>
        <begin position="952"/>
        <end position="974"/>
    </location>
</feature>
<protein>
    <recommendedName>
        <fullName evidence="9">AP-2 complex subunit alpha</fullName>
    </recommendedName>
    <alternativeName>
        <fullName evidence="10">Alpha-adaptin</fullName>
    </alternativeName>
</protein>
<dbReference type="InterPro" id="IPR011993">
    <property type="entry name" value="PH-like_dom_sf"/>
</dbReference>
<evidence type="ECO:0000256" key="2">
    <source>
        <dbReference type="ARBA" id="ARBA00004413"/>
    </source>
</evidence>
<dbReference type="CDD" id="cd13248">
    <property type="entry name" value="PH_PEPP1_2_3"/>
    <property type="match status" value="1"/>
</dbReference>
<feature type="compositionally biased region" description="Basic and acidic residues" evidence="11">
    <location>
        <begin position="2048"/>
        <end position="2067"/>
    </location>
</feature>
<reference evidence="13" key="2">
    <citation type="submission" date="2021-08" db="EMBL/GenBank/DDBJ databases">
        <authorList>
            <person name="Eriksson T."/>
        </authorList>
    </citation>
    <scope>NUCLEOTIDE SEQUENCE</scope>
    <source>
        <strain evidence="13">Stoneville</strain>
        <tissue evidence="13">Whole head</tissue>
    </source>
</reference>
<dbReference type="Gene3D" id="1.25.10.10">
    <property type="entry name" value="Leucine-rich Repeat Variant"/>
    <property type="match status" value="1"/>
</dbReference>
<feature type="compositionally biased region" description="Polar residues" evidence="11">
    <location>
        <begin position="1799"/>
        <end position="1815"/>
    </location>
</feature>
<evidence type="ECO:0000313" key="13">
    <source>
        <dbReference type="EMBL" id="KAH0816117.1"/>
    </source>
</evidence>
<dbReference type="SMART" id="SM00809">
    <property type="entry name" value="Alpha_adaptinC2"/>
    <property type="match status" value="1"/>
</dbReference>
<feature type="compositionally biased region" description="Basic and acidic residues" evidence="11">
    <location>
        <begin position="3144"/>
        <end position="3162"/>
    </location>
</feature>
<dbReference type="Pfam" id="PF01602">
    <property type="entry name" value="Adaptin_N"/>
    <property type="match status" value="1"/>
</dbReference>
<feature type="region of interest" description="Disordered" evidence="11">
    <location>
        <begin position="1536"/>
        <end position="1560"/>
    </location>
</feature>
<dbReference type="FunFam" id="2.60.40.1230:FF:000003">
    <property type="entry name" value="AP-2 complex subunit alpha"/>
    <property type="match status" value="1"/>
</dbReference>
<evidence type="ECO:0000256" key="7">
    <source>
        <dbReference type="ARBA" id="ARBA00023176"/>
    </source>
</evidence>
<dbReference type="InterPro" id="IPR050840">
    <property type="entry name" value="Adaptor_Complx_Large_Subunit"/>
</dbReference>
<evidence type="ECO:0000256" key="3">
    <source>
        <dbReference type="ARBA" id="ARBA00022448"/>
    </source>
</evidence>
<evidence type="ECO:0000256" key="8">
    <source>
        <dbReference type="ARBA" id="ARBA00062716"/>
    </source>
</evidence>
<feature type="region of interest" description="Disordered" evidence="11">
    <location>
        <begin position="2617"/>
        <end position="2639"/>
    </location>
</feature>
<feature type="compositionally biased region" description="Low complexity" evidence="11">
    <location>
        <begin position="638"/>
        <end position="653"/>
    </location>
</feature>
<dbReference type="SMART" id="SM00233">
    <property type="entry name" value="PH"/>
    <property type="match status" value="1"/>
</dbReference>
<evidence type="ECO:0000256" key="11">
    <source>
        <dbReference type="SAM" id="MobiDB-lite"/>
    </source>
</evidence>
<keyword evidence="3" id="KW-0813">Transport</keyword>
<feature type="compositionally biased region" description="Polar residues" evidence="11">
    <location>
        <begin position="1279"/>
        <end position="1342"/>
    </location>
</feature>
<feature type="region of interest" description="Disordered" evidence="11">
    <location>
        <begin position="1923"/>
        <end position="1948"/>
    </location>
</feature>
<keyword evidence="6" id="KW-0472">Membrane</keyword>
<dbReference type="Gene3D" id="2.30.29.30">
    <property type="entry name" value="Pleckstrin-homology domain (PH domain)/Phosphotyrosine-binding domain (PTB)"/>
    <property type="match status" value="1"/>
</dbReference>
<feature type="region of interest" description="Disordered" evidence="11">
    <location>
        <begin position="3037"/>
        <end position="3063"/>
    </location>
</feature>
<dbReference type="InterPro" id="IPR013041">
    <property type="entry name" value="Clathrin_app_Ig-like_sf"/>
</dbReference>
<feature type="compositionally biased region" description="Low complexity" evidence="11">
    <location>
        <begin position="1128"/>
        <end position="1138"/>
    </location>
</feature>
<keyword evidence="14" id="KW-1185">Reference proteome</keyword>
<dbReference type="Proteomes" id="UP000719412">
    <property type="component" value="Unassembled WGS sequence"/>
</dbReference>
<feature type="region of interest" description="Disordered" evidence="11">
    <location>
        <begin position="2577"/>
        <end position="2600"/>
    </location>
</feature>
<keyword evidence="5" id="KW-0653">Protein transport</keyword>
<evidence type="ECO:0000259" key="12">
    <source>
        <dbReference type="PROSITE" id="PS50003"/>
    </source>
</evidence>
<dbReference type="InterPro" id="IPR057971">
    <property type="entry name" value="PKHA4-7_TBCA"/>
</dbReference>
<feature type="domain" description="PH" evidence="12">
    <location>
        <begin position="1172"/>
        <end position="1271"/>
    </location>
</feature>
<feature type="compositionally biased region" description="Basic and acidic residues" evidence="11">
    <location>
        <begin position="1706"/>
        <end position="1727"/>
    </location>
</feature>
<feature type="compositionally biased region" description="Basic and acidic residues" evidence="11">
    <location>
        <begin position="1923"/>
        <end position="1932"/>
    </location>
</feature>
<feature type="compositionally biased region" description="Basic and acidic residues" evidence="11">
    <location>
        <begin position="1833"/>
        <end position="1844"/>
    </location>
</feature>
<feature type="compositionally biased region" description="Low complexity" evidence="11">
    <location>
        <begin position="3207"/>
        <end position="3237"/>
    </location>
</feature>
<feature type="compositionally biased region" description="Pro residues" evidence="11">
    <location>
        <begin position="2109"/>
        <end position="2120"/>
    </location>
</feature>
<evidence type="ECO:0000256" key="5">
    <source>
        <dbReference type="ARBA" id="ARBA00022927"/>
    </source>
</evidence>
<dbReference type="FunFam" id="1.25.10.10:FF:000020">
    <property type="entry name" value="AP-2 complex subunit alpha"/>
    <property type="match status" value="1"/>
</dbReference>
<dbReference type="SUPFAM" id="SSF49348">
    <property type="entry name" value="Clathrin adaptor appendage domain"/>
    <property type="match status" value="1"/>
</dbReference>
<evidence type="ECO:0000256" key="4">
    <source>
        <dbReference type="ARBA" id="ARBA00022583"/>
    </source>
</evidence>
<feature type="compositionally biased region" description="Polar residues" evidence="11">
    <location>
        <begin position="2282"/>
        <end position="2312"/>
    </location>
</feature>
<dbReference type="InterPro" id="IPR012295">
    <property type="entry name" value="TBP_dom_sf"/>
</dbReference>
<dbReference type="InterPro" id="IPR009028">
    <property type="entry name" value="Coatomer/calthrin_app_sub_C"/>
</dbReference>
<feature type="region of interest" description="Disordered" evidence="11">
    <location>
        <begin position="1770"/>
        <end position="1815"/>
    </location>
</feature>
<dbReference type="Pfam" id="PF00169">
    <property type="entry name" value="PH"/>
    <property type="match status" value="1"/>
</dbReference>
<reference evidence="13" key="1">
    <citation type="journal article" date="2020" name="J Insects Food Feed">
        <title>The yellow mealworm (Tenebrio molitor) genome: a resource for the emerging insects as food and feed industry.</title>
        <authorList>
            <person name="Eriksson T."/>
            <person name="Andere A."/>
            <person name="Kelstrup H."/>
            <person name="Emery V."/>
            <person name="Picard C."/>
        </authorList>
    </citation>
    <scope>NUCLEOTIDE SEQUENCE</scope>
    <source>
        <strain evidence="13">Stoneville</strain>
        <tissue evidence="13">Whole head</tissue>
    </source>
</reference>
<name>A0A8J6HKS0_TENMO</name>
<dbReference type="SUPFAM" id="SSF55711">
    <property type="entry name" value="Subdomain of clathrin and coatomer appendage domain"/>
    <property type="match status" value="1"/>
</dbReference>
<feature type="region of interest" description="Disordered" evidence="11">
    <location>
        <begin position="1833"/>
        <end position="1854"/>
    </location>
</feature>
<feature type="compositionally biased region" description="Polar residues" evidence="11">
    <location>
        <begin position="2128"/>
        <end position="2137"/>
    </location>
</feature>
<dbReference type="EMBL" id="JABDTM020022039">
    <property type="protein sequence ID" value="KAH0816117.1"/>
    <property type="molecule type" value="Genomic_DNA"/>
</dbReference>
<evidence type="ECO:0000313" key="14">
    <source>
        <dbReference type="Proteomes" id="UP000719412"/>
    </source>
</evidence>
<evidence type="ECO:0000256" key="1">
    <source>
        <dbReference type="ARBA" id="ARBA00004277"/>
    </source>
</evidence>
<feature type="region of interest" description="Disordered" evidence="11">
    <location>
        <begin position="3199"/>
        <end position="3237"/>
    </location>
</feature>
<feature type="region of interest" description="Disordered" evidence="11">
    <location>
        <begin position="1106"/>
        <end position="1169"/>
    </location>
</feature>
<sequence>MPAVRGDGMRGLAVFISDIRNCKSKEAEIKRINKELANIRSKFKGDKTLDGYQKKKYVCKLLFIFLLGHDIDFGHMEAVNLLSSNKYSEKQIGYLFISVLVNTNSELIKLIIQSIKNDLASRNPIHVNLALQCIANIGSREMAEAFGTEIPKLLVSGDTMDVVKQSAALCLLRLFRTSQEIIPGGEWTSRIIHLLNDQHMGVVTAATSLIDALVKKNPEEYKGCVSLAVSRLSRIVTASYTDLQDYTYYFVPAPWLSVKLLRLLQNYTPPAEDPGVRGRLNECLETILNKAQEPPKSKKVQHSNAKNAVLFEAISLIIHNDSEANLLVRACNQLGQFLSNRETNLRYLALESMCHLATSEFSHEAVKKHQEVVILSMKMEKDVSVRQQAVDLLYAMCDKSNAEEIVQEMLNYLETADYSIREEMVLKVAILAEKYATDYTWYVDVILNLIRIAGDYVSEEVWYRVIQIVINRDEVQGYAAKTVFEALQAPACHENMVKVGGYILGEFGNLIAGDQRSSPSVQFQLLHSKYHLCSPMTRALLLSTYIKFINLFPEIRTQVQEVFKQHSNLRSADAELQQRASEYLQLSIIASSDVLATVLEEMPAFPERESSILAVLKKKKPGRVPENDIKENKSPTPVTNHNNDVNNTSSTVSGDLLGLSTPPTAQPNSGNTGVLLDVLGDIYGGKQSNNTQSVNMYNPKKFVCKNNGVLFENDLIQIGVKSEFRQNLGRLGLFYGNKTSVPLQNFVPTLSWPDDQSSKLSIQMKPVEPVLEAGAQIQQMINAECVDDYTDAPSIVLSFLYSNAPQKITIKLPLTINKFFEPTEMNGESFFARWKNLGSTNQQRSQKIFRASSPMDLQAARTKIMGFGMQLLDGIDPNPDNFVCAGIIHMRSQQVGCLLRLEPNKSAQMYRLTRQRVLRPDVYPRSHLRRRYRQRSGDFLAYSLSVLHACPNDRTHNMSDQEDRLDPTSMENKKGTYQSAPVTQSNEIPQNEALPKHSHQHNTAPQHLRLLQYGLKIPNHQHSQLNQSHPHQQLNSPLHFHMHQQVQYQHRHIQPPSQQLNNVNFLQNSQPYVHQHQQTNNQNFYQMNQPPPLHPHTQITQNSPQIWVPHQPPIHYHHQQSKAEAQKKNVQQQPQQQQPSPPPKPKDGLEKKKSNNIPQLRSPSAKRPLEAPVTMQGWLHKQGSEGLMLWKKRWFVLSEYCLFYYKSSEEEKLLGSILLPSYKVSICGPEDKVNKKYAFKCEHANMRTYILAADSQELMLQWIRVLNLACLLQSNLETDQQTGPSVPSIYNQSTENSDSGFHQQFHQNQNSRTTPVHMHSSSNTTDLSNPSQQELSQYNQPLYANAPPKPRRLNDGGYSSPSSDVLERYSNPQNVQTVPIMRAVPKSPVNIYGHVHLTSQSPQPEYVHHRPKHEYVFAPTREMQNIPQNMERRTPDTYGRSKLNPAKSRHPTDYEDVYADQVMYKRPLSPIAYSHVKKTTPVVNPSYRSYTPVHMLGPKDMMQYSIPQMRKSPVTIARPHSADFLEYELNHRHLNSNALTRQQPRPKSSLDINRNTNDNDNYFYSEERYAEKMRKSAQYLPKMPKYYPASNEQRKPVPNKYSENENNFVLMRSNTQPIDFNNLQISEMQPVRSRSVLSEGSLSKEVDADLRCTRQHGREPISPAFPNRQEMYNYDEMRNREYEQFTRSASARLTQNQSISQGEGKPMSREGDKKREESMKRLLEWKQRMLQSPLNRKAQSHRVYSGRPDFYSKNQENEYMFKNENIYQEGRRSVNNLPQYNSYSSDDEENEEGSKENVRSQAGRTLDTFPNNSESLTPAHITSITVFNTLKEPDKPLTHSDTMHDTTQYTDKSSEEFKESEIACEDSTFTKPLVQFNKESSNMAHVSSLRAEYSDKFEPSPIVTEIKSNGALVKSILAEFEKKSSSPDKLEDPPSTPIRDSEIGPEENYMTMTPKKNILEPRLSTNSDATVIFNELEENPYVEMTHNLEMSFLGNSDFTEHQPYEMVCFNEGKFEPVYMELKYTEKISTGKSELPDIIVPPKMKRSKIGGDKSDSSDADDEASKDLDSLDTPSNPRFSLSDNFRPASYYLGASQTVPEFQDSSDSELVSPPPIPTSPPPLEDLDNTDESISTNQCNRNSDQYFTSRHLKGNGQLTLESKKQNLSLSILKDQDSSSVCSADTERRFSSRLSQNSDSDVELRIPLSRSLDYERMLKRRPVSEEFCDELDSMDGNFNDSADLDKYLTHLQINNLTDPTIQNERKFHEYENLCISRYRQKMDKNTPENASCASQDLNLSQNMTDSNDRQSILSSDDYTQKGRPESSASTSAEICGFLQGSNRSTPSIRISSSLSAQEVPITSSYFSDRRDMSSNSSFSQPAPYYYSDLSMNASNTDSTSTILTLNNQRGTMNGSKRDITRIINPIKCNSHLRSDPQASHRNIIDNTFKLAAEARSASVDFLNLTDKSGHIDKKNIYESDTLKRLKVSESAGNTQSDPEMRNLYPSRKIHKFNSIEIVNNETNVRRSHSLEGLLENVLSENVDTPNDSSFIIDNTASDNTEGSYLWEEDSIWRERLRSASQRHTKSMDDLDSIGEGKKVQKKSPRGITRGATYVNDNIYNMPLQNKSKETEGKNESSNNGIKKEGSFIIDREKLRQWDLLSSAPSDDQLSTITASQEPRGNNTVLEIGDGSTCEPVESINTQQAASGSISINTRDTFPKAISAKRIWTPNSQTLQSRSVTNLTRANDHENFMPHQQGYYLTQGPPQHDVCMDNTHSHKVRKAQLHGSLLNQAKRLENLQKLEQIKQHLIELEKQYEKGKPLVNLVDNMVKLGSLYRSPNERNLLTPHIKDRLEFNQQIQERRLLAEERRDWNRLNPNHLQLQEKVQQLYQLDRLIQEESGTLQNLQQDKEDIERALGGLRHRLNKGFNDPAEIEEARKQQANLENELSRVHLMLAQNSKKLEETVAGNARLEQELLILKQKLQISRQQRSSPQFSNAGDSLPCAMGTSAMLESDLQRVQQKVGDLQKQRQELSMQVRQLTDRSNNLQQQIKHSPSSVTQTNQNVSNKKKVNSLWRETDLDTMNIIDHGDSWDNQVSNHASVTPLYINTDMKQSESDLYNRSLKSSDSASDDAVQNLNLTSHEKQEIKTVRIVKRESERRQRDREKSTTGKWDALLEEDNSSQNSSILFAPAPVQKTQSATNMMSPTFETDKSSGILSRQSSLSSSSLPQVYSDGVASSSVDGSLDKSLELSPIFKSEAARQIITEMSIQDAPKYTNRRAVPKEKRRHYTAPHNNLIMKSLNQLPTVDNGFDKIVVNDRRARDDLDMERALRQRIDAPDVVRSTLSSKELKYNESTIDNILGTPNKISIPERYIPEQLPQLSAEEQEHRLRKVESIKKMLSDAAIISSSSSNLASDEKKFNKTPNSVTNKATSKMIEEKKQREHLLQLNQILAKQVMEMSKIVAVKALATLPLQPQQINTDEEDSSPVTPLPLYQQRDNFYS</sequence>
<comment type="subunit">
    <text evidence="8">Adaptor protein complex 2 (AP-2) is a heterotetramer composed of two large adaptins (alpha-type and beta-type subunits), a medium adaptin (mu-type subunit AP50) and a small adaptin (sigma-type subunit AP17).</text>
</comment>
<proteinExistence type="predicted"/>
<dbReference type="GO" id="GO:0006897">
    <property type="term" value="P:endocytosis"/>
    <property type="evidence" value="ECO:0007669"/>
    <property type="project" value="UniProtKB-KW"/>
</dbReference>
<feature type="compositionally biased region" description="Polar residues" evidence="11">
    <location>
        <begin position="975"/>
        <end position="985"/>
    </location>
</feature>
<feature type="compositionally biased region" description="Basic and acidic residues" evidence="11">
    <location>
        <begin position="1144"/>
        <end position="1153"/>
    </location>
</feature>
<feature type="region of interest" description="Disordered" evidence="11">
    <location>
        <begin position="2099"/>
        <end position="2137"/>
    </location>
</feature>
<comment type="subcellular location">
    <subcellularLocation>
        <location evidence="2">Cell membrane</location>
        <topology evidence="2">Peripheral membrane protein</topology>
        <orientation evidence="2">Cytoplasmic side</orientation>
    </subcellularLocation>
    <subcellularLocation>
        <location evidence="1">Membrane</location>
        <location evidence="1">Coated pit</location>
        <topology evidence="1">Peripheral membrane protein</topology>
        <orientation evidence="1">Cytoplasmic side</orientation>
    </subcellularLocation>
</comment>
<comment type="caution">
    <text evidence="13">The sequence shown here is derived from an EMBL/GenBank/DDBJ whole genome shotgun (WGS) entry which is preliminary data.</text>
</comment>
<dbReference type="GO" id="GO:0006886">
    <property type="term" value="P:intracellular protein transport"/>
    <property type="evidence" value="ECO:0007669"/>
    <property type="project" value="InterPro"/>
</dbReference>
<dbReference type="InterPro" id="IPR001849">
    <property type="entry name" value="PH_domain"/>
</dbReference>
<dbReference type="InterPro" id="IPR016024">
    <property type="entry name" value="ARM-type_fold"/>
</dbReference>
<dbReference type="SUPFAM" id="SSF50729">
    <property type="entry name" value="PH domain-like"/>
    <property type="match status" value="1"/>
</dbReference>
<feature type="region of interest" description="Disordered" evidence="11">
    <location>
        <begin position="1431"/>
        <end position="1451"/>
    </location>
</feature>
<dbReference type="Pfam" id="PF02883">
    <property type="entry name" value="Alpha_adaptinC2"/>
    <property type="match status" value="1"/>
</dbReference>
<evidence type="ECO:0000256" key="9">
    <source>
        <dbReference type="ARBA" id="ARBA00068769"/>
    </source>
</evidence>
<dbReference type="PROSITE" id="PS50003">
    <property type="entry name" value="PH_DOMAIN"/>
    <property type="match status" value="1"/>
</dbReference>
<keyword evidence="4" id="KW-0254">Endocytosis</keyword>
<dbReference type="Pfam" id="PF02296">
    <property type="entry name" value="Alpha_adaptin_C"/>
    <property type="match status" value="1"/>
</dbReference>
<dbReference type="InterPro" id="IPR008152">
    <property type="entry name" value="Clathrin_a/b/g-adaptin_app_Ig"/>
</dbReference>
<feature type="compositionally biased region" description="Polar residues" evidence="11">
    <location>
        <begin position="1688"/>
        <end position="1701"/>
    </location>
</feature>
<keyword evidence="7" id="KW-0168">Coated pit</keyword>
<dbReference type="Gene3D" id="3.30.310.10">
    <property type="entry name" value="TATA-Binding Protein"/>
    <property type="match status" value="1"/>
</dbReference>
<dbReference type="Pfam" id="PF25541">
    <property type="entry name" value="TBCA_PH"/>
    <property type="match status" value="1"/>
</dbReference>
<feature type="region of interest" description="Disordered" evidence="11">
    <location>
        <begin position="3471"/>
        <end position="3496"/>
    </location>
</feature>
<feature type="region of interest" description="Disordered" evidence="11">
    <location>
        <begin position="952"/>
        <end position="985"/>
    </location>
</feature>
<dbReference type="PANTHER" id="PTHR22780">
    <property type="entry name" value="ADAPTIN, ALPHA/GAMMA/EPSILON"/>
    <property type="match status" value="1"/>
</dbReference>
<feature type="region of interest" description="Disordered" evidence="11">
    <location>
        <begin position="623"/>
        <end position="657"/>
    </location>
</feature>
<feature type="region of interest" description="Disordered" evidence="11">
    <location>
        <begin position="2280"/>
        <end position="2326"/>
    </location>
</feature>
<dbReference type="SUPFAM" id="SSF48371">
    <property type="entry name" value="ARM repeat"/>
    <property type="match status" value="1"/>
</dbReference>
<dbReference type="InterPro" id="IPR040392">
    <property type="entry name" value="PKHA4-7_PH"/>
</dbReference>
<dbReference type="InterPro" id="IPR003164">
    <property type="entry name" value="Clathrin_a-adaptin_app_sub_C"/>
</dbReference>
<feature type="region of interest" description="Disordered" evidence="11">
    <location>
        <begin position="2034"/>
        <end position="2080"/>
    </location>
</feature>
<dbReference type="Gene3D" id="2.60.40.1230">
    <property type="match status" value="1"/>
</dbReference>
<evidence type="ECO:0000256" key="6">
    <source>
        <dbReference type="ARBA" id="ARBA00023136"/>
    </source>
</evidence>
<accession>A0A8J6HKS0</accession>
<dbReference type="InterPro" id="IPR011989">
    <property type="entry name" value="ARM-like"/>
</dbReference>
<dbReference type="InterPro" id="IPR002553">
    <property type="entry name" value="Clathrin/coatomer_adapt-like_N"/>
</dbReference>
<feature type="region of interest" description="Disordered" evidence="11">
    <location>
        <begin position="3144"/>
        <end position="3179"/>
    </location>
</feature>
<gene>
    <name evidence="13" type="ORF">GEV33_006673</name>
</gene>
<feature type="compositionally biased region" description="Polar residues" evidence="11">
    <location>
        <begin position="3037"/>
        <end position="3052"/>
    </location>
</feature>
<feature type="region of interest" description="Disordered" evidence="11">
    <location>
        <begin position="1688"/>
        <end position="1751"/>
    </location>
</feature>
<evidence type="ECO:0000256" key="10">
    <source>
        <dbReference type="ARBA" id="ARBA00081914"/>
    </source>
</evidence>
<feature type="compositionally biased region" description="Polar residues" evidence="11">
    <location>
        <begin position="2071"/>
        <end position="2080"/>
    </location>
</feature>
<feature type="region of interest" description="Disordered" evidence="11">
    <location>
        <begin position="1279"/>
        <end position="1367"/>
    </location>
</feature>